<proteinExistence type="predicted"/>
<evidence type="ECO:0008006" key="5">
    <source>
        <dbReference type="Google" id="ProtNLM"/>
    </source>
</evidence>
<name>A0ABP7AZK9_9ACTN</name>
<feature type="transmembrane region" description="Helical" evidence="2">
    <location>
        <begin position="47"/>
        <end position="71"/>
    </location>
</feature>
<evidence type="ECO:0000256" key="2">
    <source>
        <dbReference type="SAM" id="Phobius"/>
    </source>
</evidence>
<feature type="compositionally biased region" description="Basic and acidic residues" evidence="1">
    <location>
        <begin position="210"/>
        <end position="237"/>
    </location>
</feature>
<dbReference type="Proteomes" id="UP001500902">
    <property type="component" value="Unassembled WGS sequence"/>
</dbReference>
<protein>
    <recommendedName>
        <fullName evidence="5">CU044_5270 family protein</fullName>
    </recommendedName>
</protein>
<evidence type="ECO:0000313" key="4">
    <source>
        <dbReference type="Proteomes" id="UP001500902"/>
    </source>
</evidence>
<sequence length="365" mass="40456">MEELQELRRYHDAIPEPAPETIGVARSRLGTHMHGSRRRRARRIRPMWALTVAGAAATVAVAVTVVAVTAVPDSGKAPQAPQAQPPTVTELHLRPVANAQDVADNAALLAGDEPAWTAEPTQWGYVKSLTAQTRVDGGRWLRGRPKVTNTREQWRQLNDKAFALVEDGELKVYKGSEFEVTYPYLLALPTDPAQLLTRIYETIDAENAEHRASSLESARQRAENSGRSPEEAQRLAEESVPPLTSAGRDRQAFQTIAMGMMDTALPAALRAAMYGAMAEIPGVRYEAKATDLLKRQGITLYHVLDGYLRDEIFINPKTYEYLGYRTIVVKDHRDEPFDTMKKGEIHNWDALVKAAIVDKAGQRPG</sequence>
<evidence type="ECO:0000313" key="3">
    <source>
        <dbReference type="EMBL" id="GAA3643793.1"/>
    </source>
</evidence>
<gene>
    <name evidence="3" type="ORF">GCM10022224_002780</name>
</gene>
<dbReference type="EMBL" id="BAAAZP010000004">
    <property type="protein sequence ID" value="GAA3643793.1"/>
    <property type="molecule type" value="Genomic_DNA"/>
</dbReference>
<feature type="region of interest" description="Disordered" evidence="1">
    <location>
        <begin position="210"/>
        <end position="247"/>
    </location>
</feature>
<dbReference type="RefSeq" id="WP_344872051.1">
    <property type="nucleotide sequence ID" value="NZ_BAAAZP010000004.1"/>
</dbReference>
<accession>A0ABP7AZK9</accession>
<keyword evidence="2" id="KW-0812">Transmembrane</keyword>
<comment type="caution">
    <text evidence="3">The sequence shown here is derived from an EMBL/GenBank/DDBJ whole genome shotgun (WGS) entry which is preliminary data.</text>
</comment>
<keyword evidence="4" id="KW-1185">Reference proteome</keyword>
<reference evidence="4" key="1">
    <citation type="journal article" date="2019" name="Int. J. Syst. Evol. Microbiol.">
        <title>The Global Catalogue of Microorganisms (GCM) 10K type strain sequencing project: providing services to taxonomists for standard genome sequencing and annotation.</title>
        <authorList>
            <consortium name="The Broad Institute Genomics Platform"/>
            <consortium name="The Broad Institute Genome Sequencing Center for Infectious Disease"/>
            <person name="Wu L."/>
            <person name="Ma J."/>
        </authorList>
    </citation>
    <scope>NUCLEOTIDE SEQUENCE [LARGE SCALE GENOMIC DNA]</scope>
    <source>
        <strain evidence="4">JCM 16904</strain>
    </source>
</reference>
<organism evidence="3 4">
    <name type="scientific">Nonomuraea antimicrobica</name>
    <dbReference type="NCBI Taxonomy" id="561173"/>
    <lineage>
        <taxon>Bacteria</taxon>
        <taxon>Bacillati</taxon>
        <taxon>Actinomycetota</taxon>
        <taxon>Actinomycetes</taxon>
        <taxon>Streptosporangiales</taxon>
        <taxon>Streptosporangiaceae</taxon>
        <taxon>Nonomuraea</taxon>
    </lineage>
</organism>
<keyword evidence="2" id="KW-0472">Membrane</keyword>
<keyword evidence="2" id="KW-1133">Transmembrane helix</keyword>
<evidence type="ECO:0000256" key="1">
    <source>
        <dbReference type="SAM" id="MobiDB-lite"/>
    </source>
</evidence>